<dbReference type="RefSeq" id="WP_054846563.1">
    <property type="nucleotide sequence ID" value="NZ_AP018929.1"/>
</dbReference>
<feature type="domain" description="CBS" evidence="3">
    <location>
        <begin position="9"/>
        <end position="66"/>
    </location>
</feature>
<dbReference type="Proteomes" id="UP000322983">
    <property type="component" value="Chromosome"/>
</dbReference>
<dbReference type="EMBL" id="AP018930">
    <property type="protein sequence ID" value="BBG28130.1"/>
    <property type="molecule type" value="Genomic_DNA"/>
</dbReference>
<dbReference type="GeneID" id="41718955"/>
<gene>
    <name evidence="4" type="ORF">IC006_2671</name>
    <name evidence="5" type="ORF">IC007_2685</name>
</gene>
<reference evidence="7" key="1">
    <citation type="submission" date="2018-09" db="EMBL/GenBank/DDBJ databases">
        <title>Complete Genome Sequencing of Sulfolobus sp. JCM 16834.</title>
        <authorList>
            <person name="Kato S."/>
            <person name="Itoh T."/>
            <person name="Ohkuma M."/>
        </authorList>
    </citation>
    <scope>NUCLEOTIDE SEQUENCE [LARGE SCALE GENOMIC DNA]</scope>
    <source>
        <strain evidence="7">IC-007</strain>
    </source>
</reference>
<dbReference type="SUPFAM" id="SSF54631">
    <property type="entry name" value="CBS-domain pair"/>
    <property type="match status" value="1"/>
</dbReference>
<dbReference type="InterPro" id="IPR046342">
    <property type="entry name" value="CBS_dom_sf"/>
</dbReference>
<dbReference type="CDD" id="cd09836">
    <property type="entry name" value="CBS_pair_arch"/>
    <property type="match status" value="1"/>
</dbReference>
<evidence type="ECO:0000313" key="4">
    <source>
        <dbReference type="EMBL" id="BBG25336.1"/>
    </source>
</evidence>
<dbReference type="InterPro" id="IPR051257">
    <property type="entry name" value="Diverse_CBS-Domain"/>
</dbReference>
<evidence type="ECO:0000256" key="1">
    <source>
        <dbReference type="ARBA" id="ARBA00023122"/>
    </source>
</evidence>
<accession>A0A510E7C4</accession>
<keyword evidence="6" id="KW-1185">Reference proteome</keyword>
<dbReference type="KEGG" id="step:IC006_2671"/>
<dbReference type="STRING" id="1294262.GCA_001316085_02609"/>
<evidence type="ECO:0000259" key="3">
    <source>
        <dbReference type="PROSITE" id="PS51371"/>
    </source>
</evidence>
<keyword evidence="1 2" id="KW-0129">CBS domain</keyword>
<evidence type="ECO:0000313" key="6">
    <source>
        <dbReference type="Proteomes" id="UP000322983"/>
    </source>
</evidence>
<organism evidence="4 6">
    <name type="scientific">Sulfuracidifex tepidarius</name>
    <dbReference type="NCBI Taxonomy" id="1294262"/>
    <lineage>
        <taxon>Archaea</taxon>
        <taxon>Thermoproteota</taxon>
        <taxon>Thermoprotei</taxon>
        <taxon>Sulfolobales</taxon>
        <taxon>Sulfolobaceae</taxon>
        <taxon>Sulfuracidifex</taxon>
    </lineage>
</organism>
<protein>
    <submittedName>
        <fullName evidence="4">Inosine-5'-monophosphate dehydrogenase</fullName>
    </submittedName>
</protein>
<proteinExistence type="predicted"/>
<evidence type="ECO:0000313" key="7">
    <source>
        <dbReference type="Proteomes" id="UP000325030"/>
    </source>
</evidence>
<dbReference type="Proteomes" id="UP000325030">
    <property type="component" value="Chromosome"/>
</dbReference>
<name>A0A510DYM7_9CREN</name>
<sequence>MIIETIKVANKNPIFISRNSTIREAAKKMRENNISSLIVEGENHEVIGILTERDITRAVGNRDVDKPVESYSTKQLKGIVEDAPIEDALLIMVENGIRHLPVMDKDTGKIKGITSIRDLVNSILDTHFLQYGKRADEVKTSGVTCPVCGAEIDEYGYCNCGTGSG</sequence>
<dbReference type="PANTHER" id="PTHR43080:SF2">
    <property type="entry name" value="CBS DOMAIN-CONTAINING PROTEIN"/>
    <property type="match status" value="1"/>
</dbReference>
<accession>A0A510DYM7</accession>
<dbReference type="AlphaFoldDB" id="A0A510DYM7"/>
<dbReference type="PANTHER" id="PTHR43080">
    <property type="entry name" value="CBS DOMAIN-CONTAINING PROTEIN CBSX3, MITOCHONDRIAL"/>
    <property type="match status" value="1"/>
</dbReference>
<dbReference type="OrthoDB" id="8919at2157"/>
<feature type="domain" description="CBS" evidence="3">
    <location>
        <begin position="72"/>
        <end position="129"/>
    </location>
</feature>
<dbReference type="SMART" id="SM00116">
    <property type="entry name" value="CBS"/>
    <property type="match status" value="2"/>
</dbReference>
<dbReference type="Gene3D" id="3.10.580.10">
    <property type="entry name" value="CBS-domain"/>
    <property type="match status" value="1"/>
</dbReference>
<evidence type="ECO:0000313" key="5">
    <source>
        <dbReference type="EMBL" id="BBG28130.1"/>
    </source>
</evidence>
<dbReference type="Pfam" id="PF00571">
    <property type="entry name" value="CBS"/>
    <property type="match status" value="2"/>
</dbReference>
<dbReference type="PROSITE" id="PS51371">
    <property type="entry name" value="CBS"/>
    <property type="match status" value="2"/>
</dbReference>
<reference evidence="4 6" key="2">
    <citation type="journal article" date="2020" name="Int. J. Syst. Evol. Microbiol.">
        <title>Sulfuracidifex tepidarius gen. nov., sp. nov. and transfer of Sulfolobus metallicus Huber and Stetter 1992 to the genus Sulfuracidifex as Sulfuracidifex metallicus comb. nov.</title>
        <authorList>
            <person name="Itoh T."/>
            <person name="Miura T."/>
            <person name="Sakai H.D."/>
            <person name="Kato S."/>
            <person name="Ohkuma M."/>
            <person name="Takashina T."/>
        </authorList>
    </citation>
    <scope>NUCLEOTIDE SEQUENCE [LARGE SCALE GENOMIC DNA]</scope>
    <source>
        <strain evidence="4 6">IC-006</strain>
        <strain evidence="5">IC-007</strain>
    </source>
</reference>
<dbReference type="EMBL" id="AP018929">
    <property type="protein sequence ID" value="BBG25336.1"/>
    <property type="molecule type" value="Genomic_DNA"/>
</dbReference>
<dbReference type="InterPro" id="IPR000644">
    <property type="entry name" value="CBS_dom"/>
</dbReference>
<evidence type="ECO:0000256" key="2">
    <source>
        <dbReference type="PROSITE-ProRule" id="PRU00703"/>
    </source>
</evidence>